<name>V8C5A7_9HELI</name>
<proteinExistence type="predicted"/>
<dbReference type="STRING" id="1357400.HMPREF2086_01937"/>
<dbReference type="Proteomes" id="UP000018731">
    <property type="component" value="Unassembled WGS sequence"/>
</dbReference>
<accession>V8C5A7</accession>
<organism evidence="1 2">
    <name type="scientific">Helicobacter macacae MIT 99-5501</name>
    <dbReference type="NCBI Taxonomy" id="1357400"/>
    <lineage>
        <taxon>Bacteria</taxon>
        <taxon>Pseudomonadati</taxon>
        <taxon>Campylobacterota</taxon>
        <taxon>Epsilonproteobacteria</taxon>
        <taxon>Campylobacterales</taxon>
        <taxon>Helicobacteraceae</taxon>
        <taxon>Helicobacter</taxon>
    </lineage>
</organism>
<dbReference type="EMBL" id="AZJI01000010">
    <property type="protein sequence ID" value="ETD22210.1"/>
    <property type="molecule type" value="Genomic_DNA"/>
</dbReference>
<dbReference type="AlphaFoldDB" id="V8C5A7"/>
<evidence type="ECO:0000313" key="1">
    <source>
        <dbReference type="EMBL" id="ETD22210.1"/>
    </source>
</evidence>
<dbReference type="PATRIC" id="fig|1357400.3.peg.2625"/>
<comment type="caution">
    <text evidence="1">The sequence shown here is derived from an EMBL/GenBank/DDBJ whole genome shotgun (WGS) entry which is preliminary data.</text>
</comment>
<sequence length="207" mass="24263">MNQKYQIDKQYPIGKSYFITFSQGSKPAFGDYLIHWNGIQQFDDYTLFSSLYNSIVCPQCAYYFVKHFCYAKHFISFDTQCVKTNISNVDDVINFVNNLLLTDELKLCLASMIFRCDIDNINYQCPRLNGCVRHFVQVLMLFGYKFNIAQWKMQKINDYLISNNIQIQQIDVPKLISDIGFPKNNIGIGTNDFREMYKTILPQLNQL</sequence>
<reference evidence="1 2" key="1">
    <citation type="journal article" date="2014" name="Genome Announc.">
        <title>Draft genome sequences of six enterohepatic helicobacter species isolated from humans and one from rhesus macaques.</title>
        <authorList>
            <person name="Shen Z."/>
            <person name="Sheh A."/>
            <person name="Young S.K."/>
            <person name="Abouelliel A."/>
            <person name="Ward D.V."/>
            <person name="Earl A.M."/>
            <person name="Fox J.G."/>
        </authorList>
    </citation>
    <scope>NUCLEOTIDE SEQUENCE [LARGE SCALE GENOMIC DNA]</scope>
    <source>
        <strain evidence="1 2">MIT 99-5501</strain>
    </source>
</reference>
<dbReference type="HOGENOM" id="CLU_1324872_0_0_7"/>
<keyword evidence="2" id="KW-1185">Reference proteome</keyword>
<evidence type="ECO:0000313" key="2">
    <source>
        <dbReference type="Proteomes" id="UP000018731"/>
    </source>
</evidence>
<protein>
    <submittedName>
        <fullName evidence="1">Uncharacterized protein</fullName>
    </submittedName>
</protein>
<dbReference type="RefSeq" id="WP_023928776.1">
    <property type="nucleotide sequence ID" value="NZ_KI669456.1"/>
</dbReference>
<dbReference type="OrthoDB" id="9928338at2"/>
<gene>
    <name evidence="1" type="ORF">HMPREF2086_01937</name>
</gene>